<dbReference type="VEuPathDB" id="FungiDB:M747DRAFT_304645"/>
<organism evidence="1 2">
    <name type="scientific">Aspergillus niger ATCC 13496</name>
    <dbReference type="NCBI Taxonomy" id="1353008"/>
    <lineage>
        <taxon>Eukaryota</taxon>
        <taxon>Fungi</taxon>
        <taxon>Dikarya</taxon>
        <taxon>Ascomycota</taxon>
        <taxon>Pezizomycotina</taxon>
        <taxon>Eurotiomycetes</taxon>
        <taxon>Eurotiomycetidae</taxon>
        <taxon>Eurotiales</taxon>
        <taxon>Aspergillaceae</taxon>
        <taxon>Aspergillus</taxon>
        <taxon>Aspergillus subgen. Circumdati</taxon>
    </lineage>
</organism>
<name>A0A370BZU4_ASPNG</name>
<sequence length="120" mass="13575">MLWEKPGGGEPAQTTWDLKEPLTVKWSHVSGEENKAFCIYLTNRVDYPPVTELVLRYAVMGRDEITIPPPGPMEIPIKCVMPALSDFCNYRLWASACGDPETIYAETELFCIDIRHNGDL</sequence>
<evidence type="ECO:0000313" key="1">
    <source>
        <dbReference type="EMBL" id="RDH21224.1"/>
    </source>
</evidence>
<reference evidence="1 2" key="1">
    <citation type="submission" date="2018-07" db="EMBL/GenBank/DDBJ databases">
        <title>Section-level genome sequencing of Aspergillus section Nigri to investigate inter- and intra-species variation.</title>
        <authorList>
            <consortium name="DOE Joint Genome Institute"/>
            <person name="Vesth T.C."/>
            <person name="Nybo J.L."/>
            <person name="Theobald S."/>
            <person name="Frisvad J.C."/>
            <person name="Larsen T.O."/>
            <person name="Nielsen K.F."/>
            <person name="Hoof J.B."/>
            <person name="Brandl J."/>
            <person name="Salamov A."/>
            <person name="Riley R."/>
            <person name="Gladden J.M."/>
            <person name="Phatale P."/>
            <person name="Nielsen M.T."/>
            <person name="Lyhne E.K."/>
            <person name="Kogle M.E."/>
            <person name="Strasser K."/>
            <person name="McDonnell E."/>
            <person name="Barry K."/>
            <person name="Clum A."/>
            <person name="Chen C."/>
            <person name="Nolan M."/>
            <person name="Sandor L."/>
            <person name="Kuo A."/>
            <person name="Lipzen A."/>
            <person name="Hainaut M."/>
            <person name="Drula E."/>
            <person name="Tsang A."/>
            <person name="Magnuson J.K."/>
            <person name="Henrissat B."/>
            <person name="Wiebenga A."/>
            <person name="Simmons B.A."/>
            <person name="Makela M.R."/>
            <person name="De vries R.P."/>
            <person name="Grigoriev I.V."/>
            <person name="Mortensen U.H."/>
            <person name="Baker S.E."/>
            <person name="Andersen M.R."/>
        </authorList>
    </citation>
    <scope>NUCLEOTIDE SEQUENCE [LARGE SCALE GENOMIC DNA]</scope>
    <source>
        <strain evidence="1 2">ATCC 13496</strain>
    </source>
</reference>
<dbReference type="Proteomes" id="UP000253845">
    <property type="component" value="Unassembled WGS sequence"/>
</dbReference>
<evidence type="ECO:0000313" key="2">
    <source>
        <dbReference type="Proteomes" id="UP000253845"/>
    </source>
</evidence>
<protein>
    <submittedName>
        <fullName evidence="1">Uncharacterized protein</fullName>
    </submittedName>
</protein>
<gene>
    <name evidence="1" type="ORF">M747DRAFT_304645</name>
</gene>
<accession>A0A370BZU4</accession>
<proteinExistence type="predicted"/>
<dbReference type="EMBL" id="KZ851911">
    <property type="protein sequence ID" value="RDH21224.1"/>
    <property type="molecule type" value="Genomic_DNA"/>
</dbReference>
<dbReference type="AlphaFoldDB" id="A0A370BZU4"/>